<feature type="region of interest" description="Disordered" evidence="1">
    <location>
        <begin position="1"/>
        <end position="26"/>
    </location>
</feature>
<evidence type="ECO:0000313" key="3">
    <source>
        <dbReference type="WBParaSite" id="Csp11.Scaffold629.g11384.t1"/>
    </source>
</evidence>
<accession>A0A1I7TSP7</accession>
<evidence type="ECO:0000313" key="2">
    <source>
        <dbReference type="Proteomes" id="UP000095282"/>
    </source>
</evidence>
<feature type="compositionally biased region" description="Basic residues" evidence="1">
    <location>
        <begin position="74"/>
        <end position="83"/>
    </location>
</feature>
<feature type="compositionally biased region" description="Basic and acidic residues" evidence="1">
    <location>
        <begin position="52"/>
        <end position="70"/>
    </location>
</feature>
<protein>
    <submittedName>
        <fullName evidence="3">Transposase</fullName>
    </submittedName>
</protein>
<feature type="compositionally biased region" description="Polar residues" evidence="1">
    <location>
        <begin position="17"/>
        <end position="26"/>
    </location>
</feature>
<sequence>MYKPVGHNFGTPEQKEVATQTTITGSQPEKSFTEVVEQFRRALFLHRIAVEARENQRREDAMRRRQERGSGRQSAHRLRNNRL</sequence>
<dbReference type="WBParaSite" id="Csp11.Scaffold629.g11384.t1">
    <property type="protein sequence ID" value="Csp11.Scaffold629.g11384.t1"/>
    <property type="gene ID" value="Csp11.Scaffold629.g11384"/>
</dbReference>
<feature type="region of interest" description="Disordered" evidence="1">
    <location>
        <begin position="52"/>
        <end position="83"/>
    </location>
</feature>
<reference evidence="3" key="1">
    <citation type="submission" date="2016-11" db="UniProtKB">
        <authorList>
            <consortium name="WormBaseParasite"/>
        </authorList>
    </citation>
    <scope>IDENTIFICATION</scope>
</reference>
<proteinExistence type="predicted"/>
<organism evidence="2 3">
    <name type="scientific">Caenorhabditis tropicalis</name>
    <dbReference type="NCBI Taxonomy" id="1561998"/>
    <lineage>
        <taxon>Eukaryota</taxon>
        <taxon>Metazoa</taxon>
        <taxon>Ecdysozoa</taxon>
        <taxon>Nematoda</taxon>
        <taxon>Chromadorea</taxon>
        <taxon>Rhabditida</taxon>
        <taxon>Rhabditina</taxon>
        <taxon>Rhabditomorpha</taxon>
        <taxon>Rhabditoidea</taxon>
        <taxon>Rhabditidae</taxon>
        <taxon>Peloderinae</taxon>
        <taxon>Caenorhabditis</taxon>
    </lineage>
</organism>
<name>A0A1I7TSP7_9PELO</name>
<dbReference type="AlphaFoldDB" id="A0A1I7TSP7"/>
<evidence type="ECO:0000256" key="1">
    <source>
        <dbReference type="SAM" id="MobiDB-lite"/>
    </source>
</evidence>
<keyword evidence="2" id="KW-1185">Reference proteome</keyword>
<dbReference type="Proteomes" id="UP000095282">
    <property type="component" value="Unplaced"/>
</dbReference>